<reference evidence="5" key="1">
    <citation type="submission" date="2013-07" db="EMBL/GenBank/DDBJ databases">
        <title>The genome of Eucalyptus grandis.</title>
        <authorList>
            <person name="Schmutz J."/>
            <person name="Hayes R."/>
            <person name="Myburg A."/>
            <person name="Tuskan G."/>
            <person name="Grattapaglia D."/>
            <person name="Rokhsar D.S."/>
        </authorList>
    </citation>
    <scope>NUCLEOTIDE SEQUENCE</scope>
    <source>
        <tissue evidence="5">Leaf extractions</tissue>
    </source>
</reference>
<accession>A0A059A8N1</accession>
<proteinExistence type="predicted"/>
<dbReference type="FunFam" id="2.90.10.30:FF:000003">
    <property type="entry name" value="Os04g0303100 protein"/>
    <property type="match status" value="1"/>
</dbReference>
<dbReference type="FunFam" id="2.90.10.10:FF:000039">
    <property type="entry name" value="G-type lectin S-receptor-like serine/threonine-protein kinase SD2-5"/>
    <property type="match status" value="1"/>
</dbReference>
<dbReference type="Gramene" id="KCW49730">
    <property type="protein sequence ID" value="KCW49730"/>
    <property type="gene ID" value="EUGRSUZ_K03227"/>
</dbReference>
<dbReference type="InterPro" id="IPR051343">
    <property type="entry name" value="G-type_lectin_kinases/EP1-like"/>
</dbReference>
<evidence type="ECO:0000256" key="1">
    <source>
        <dbReference type="ARBA" id="ARBA00022729"/>
    </source>
</evidence>
<dbReference type="PROSITE" id="PS50927">
    <property type="entry name" value="BULB_LECTIN"/>
    <property type="match status" value="1"/>
</dbReference>
<dbReference type="AlphaFoldDB" id="A0A059A8N1"/>
<dbReference type="PANTHER" id="PTHR47976:SF30">
    <property type="entry name" value="RECEPTOR-LIKE SERINE_THREONINE-PROTEIN KINASE"/>
    <property type="match status" value="1"/>
</dbReference>
<dbReference type="CDD" id="cd00028">
    <property type="entry name" value="B_lectin"/>
    <property type="match status" value="1"/>
</dbReference>
<dbReference type="STRING" id="71139.A0A059A8N1"/>
<sequence length="178" mass="19584">MLSTRWTNNATANHSTQYSAGSVVQKILFRRAGVTAYYSCGFYCKGKCTSYLFAVLIIKPDYRVDGSPRVVWSANRNNPIKIGATLELTPEGDLVLKDADGTVAWSTNTSAKSVVGLNLTDLGNLVLFDKDNATVWQSFDHPTDSLVLGQKLRHGQRLTQSISETSRVFPRQIGPLTI</sequence>
<evidence type="ECO:0000256" key="3">
    <source>
        <dbReference type="ARBA" id="ARBA00023180"/>
    </source>
</evidence>
<dbReference type="SMART" id="SM00108">
    <property type="entry name" value="B_lectin"/>
    <property type="match status" value="1"/>
</dbReference>
<evidence type="ECO:0000313" key="5">
    <source>
        <dbReference type="EMBL" id="KCW49730.1"/>
    </source>
</evidence>
<dbReference type="InterPro" id="IPR001480">
    <property type="entry name" value="Bulb-type_lectin_dom"/>
</dbReference>
<dbReference type="Pfam" id="PF01453">
    <property type="entry name" value="B_lectin"/>
    <property type="match status" value="1"/>
</dbReference>
<feature type="domain" description="Bulb-type lectin" evidence="4">
    <location>
        <begin position="3"/>
        <end position="140"/>
    </location>
</feature>
<dbReference type="OMA" id="INFSANW"/>
<keyword evidence="3" id="KW-0325">Glycoprotein</keyword>
<keyword evidence="1" id="KW-0732">Signal</keyword>
<gene>
    <name evidence="5" type="ORF">EUGRSUZ_K03227</name>
</gene>
<dbReference type="InterPro" id="IPR036426">
    <property type="entry name" value="Bulb-type_lectin_dom_sf"/>
</dbReference>
<dbReference type="Gene3D" id="2.90.10.30">
    <property type="match status" value="1"/>
</dbReference>
<name>A0A059A8N1_EUCGR</name>
<evidence type="ECO:0000259" key="4">
    <source>
        <dbReference type="PROSITE" id="PS50927"/>
    </source>
</evidence>
<evidence type="ECO:0000256" key="2">
    <source>
        <dbReference type="ARBA" id="ARBA00023157"/>
    </source>
</evidence>
<protein>
    <recommendedName>
        <fullName evidence="4">Bulb-type lectin domain-containing protein</fullName>
    </recommendedName>
</protein>
<dbReference type="EMBL" id="KK198763">
    <property type="protein sequence ID" value="KCW49730.1"/>
    <property type="molecule type" value="Genomic_DNA"/>
</dbReference>
<dbReference type="SUPFAM" id="SSF51110">
    <property type="entry name" value="alpha-D-mannose-specific plant lectins"/>
    <property type="match status" value="1"/>
</dbReference>
<organism evidence="5">
    <name type="scientific">Eucalyptus grandis</name>
    <name type="common">Flooded gum</name>
    <dbReference type="NCBI Taxonomy" id="71139"/>
    <lineage>
        <taxon>Eukaryota</taxon>
        <taxon>Viridiplantae</taxon>
        <taxon>Streptophyta</taxon>
        <taxon>Embryophyta</taxon>
        <taxon>Tracheophyta</taxon>
        <taxon>Spermatophyta</taxon>
        <taxon>Magnoliopsida</taxon>
        <taxon>eudicotyledons</taxon>
        <taxon>Gunneridae</taxon>
        <taxon>Pentapetalae</taxon>
        <taxon>rosids</taxon>
        <taxon>malvids</taxon>
        <taxon>Myrtales</taxon>
        <taxon>Myrtaceae</taxon>
        <taxon>Myrtoideae</taxon>
        <taxon>Eucalypteae</taxon>
        <taxon>Eucalyptus</taxon>
    </lineage>
</organism>
<keyword evidence="2" id="KW-1015">Disulfide bond</keyword>
<dbReference type="PANTHER" id="PTHR47976">
    <property type="entry name" value="G-TYPE LECTIN S-RECEPTOR-LIKE SERINE/THREONINE-PROTEIN KINASE SD2-5"/>
    <property type="match status" value="1"/>
</dbReference>
<dbReference type="InParanoid" id="A0A059A8N1"/>